<name>A0A2P5ALD3_TREOI</name>
<evidence type="ECO:0000313" key="1">
    <source>
        <dbReference type="EMBL" id="PON37378.1"/>
    </source>
</evidence>
<dbReference type="STRING" id="63057.A0A2P5ALD3"/>
<sequence length="146" mass="17513">MRCYAHILNLIMQQGLKFINSSVVKIRDSIKYLKFSQVRKQKFLEYVNLVSVDSKKSLHQDMSTRWNSIYLMLRSALIYCRAFHLELNDLNYKYCPILEEWENVEKMTEFLKVFYDVSIEFSRSNYSTASLYFAVIYKYCVSLKYA</sequence>
<gene>
    <name evidence="1" type="ORF">TorRG33x02_347550</name>
</gene>
<dbReference type="EMBL" id="JXTC01000792">
    <property type="protein sequence ID" value="PON37378.1"/>
    <property type="molecule type" value="Genomic_DNA"/>
</dbReference>
<evidence type="ECO:0000313" key="2">
    <source>
        <dbReference type="Proteomes" id="UP000237000"/>
    </source>
</evidence>
<dbReference type="Proteomes" id="UP000237000">
    <property type="component" value="Unassembled WGS sequence"/>
</dbReference>
<dbReference type="PANTHER" id="PTHR23272">
    <property type="entry name" value="BED FINGER-RELATED"/>
    <property type="match status" value="1"/>
</dbReference>
<dbReference type="InParanoid" id="A0A2P5ALD3"/>
<dbReference type="AlphaFoldDB" id="A0A2P5ALD3"/>
<dbReference type="SUPFAM" id="SSF53098">
    <property type="entry name" value="Ribonuclease H-like"/>
    <property type="match status" value="1"/>
</dbReference>
<keyword evidence="2" id="KW-1185">Reference proteome</keyword>
<comment type="caution">
    <text evidence="1">The sequence shown here is derived from an EMBL/GenBank/DDBJ whole genome shotgun (WGS) entry which is preliminary data.</text>
</comment>
<dbReference type="OrthoDB" id="1165002at2759"/>
<protein>
    <submittedName>
        <fullName evidence="1">Ribonuclease H-like domain containing protein</fullName>
    </submittedName>
</protein>
<reference evidence="2" key="1">
    <citation type="submission" date="2016-06" db="EMBL/GenBank/DDBJ databases">
        <title>Parallel loss of symbiosis genes in relatives of nitrogen-fixing non-legume Parasponia.</title>
        <authorList>
            <person name="Van Velzen R."/>
            <person name="Holmer R."/>
            <person name="Bu F."/>
            <person name="Rutten L."/>
            <person name="Van Zeijl A."/>
            <person name="Liu W."/>
            <person name="Santuari L."/>
            <person name="Cao Q."/>
            <person name="Sharma T."/>
            <person name="Shen D."/>
            <person name="Roswanjaya Y."/>
            <person name="Wardhani T."/>
            <person name="Kalhor M.S."/>
            <person name="Jansen J."/>
            <person name="Van den Hoogen J."/>
            <person name="Gungor B."/>
            <person name="Hartog M."/>
            <person name="Hontelez J."/>
            <person name="Verver J."/>
            <person name="Yang W.-C."/>
            <person name="Schijlen E."/>
            <person name="Repin R."/>
            <person name="Schilthuizen M."/>
            <person name="Schranz E."/>
            <person name="Heidstra R."/>
            <person name="Miyata K."/>
            <person name="Fedorova E."/>
            <person name="Kohlen W."/>
            <person name="Bisseling T."/>
            <person name="Smit S."/>
            <person name="Geurts R."/>
        </authorList>
    </citation>
    <scope>NUCLEOTIDE SEQUENCE [LARGE SCALE GENOMIC DNA]</scope>
    <source>
        <strain evidence="2">cv. RG33-2</strain>
    </source>
</reference>
<dbReference type="InterPro" id="IPR012337">
    <property type="entry name" value="RNaseH-like_sf"/>
</dbReference>
<proteinExistence type="predicted"/>
<accession>A0A2P5ALD3</accession>
<organism evidence="1 2">
    <name type="scientific">Trema orientale</name>
    <name type="common">Charcoal tree</name>
    <name type="synonym">Celtis orientalis</name>
    <dbReference type="NCBI Taxonomy" id="63057"/>
    <lineage>
        <taxon>Eukaryota</taxon>
        <taxon>Viridiplantae</taxon>
        <taxon>Streptophyta</taxon>
        <taxon>Embryophyta</taxon>
        <taxon>Tracheophyta</taxon>
        <taxon>Spermatophyta</taxon>
        <taxon>Magnoliopsida</taxon>
        <taxon>eudicotyledons</taxon>
        <taxon>Gunneridae</taxon>
        <taxon>Pentapetalae</taxon>
        <taxon>rosids</taxon>
        <taxon>fabids</taxon>
        <taxon>Rosales</taxon>
        <taxon>Cannabaceae</taxon>
        <taxon>Trema</taxon>
    </lineage>
</organism>
<dbReference type="PANTHER" id="PTHR23272:SF184">
    <property type="entry name" value="OS03G0311250 PROTEIN"/>
    <property type="match status" value="1"/>
</dbReference>